<dbReference type="InterPro" id="IPR014284">
    <property type="entry name" value="RNA_pol_sigma-70_dom"/>
</dbReference>
<dbReference type="InterPro" id="IPR013325">
    <property type="entry name" value="RNA_pol_sigma_r2"/>
</dbReference>
<feature type="domain" description="RNA polymerase sigma-70" evidence="7">
    <location>
        <begin position="61"/>
        <end position="74"/>
    </location>
</feature>
<reference evidence="9 10" key="1">
    <citation type="submission" date="2017-03" db="EMBL/GenBank/DDBJ databases">
        <title>Genome sequence of Clostridium thermoalcaliphilum DSM 7309.</title>
        <authorList>
            <person name="Poehlein A."/>
            <person name="Daniel R."/>
        </authorList>
    </citation>
    <scope>NUCLEOTIDE SEQUENCE [LARGE SCALE GENOMIC DNA]</scope>
    <source>
        <strain evidence="9 10">DSM 7309</strain>
    </source>
</reference>
<name>A0A1V4I9P7_9FIRM</name>
<evidence type="ECO:0000313" key="10">
    <source>
        <dbReference type="Proteomes" id="UP000190140"/>
    </source>
</evidence>
<evidence type="ECO:0000256" key="4">
    <source>
        <dbReference type="ARBA" id="ARBA00023125"/>
    </source>
</evidence>
<dbReference type="CDD" id="cd06171">
    <property type="entry name" value="Sigma70_r4"/>
    <property type="match status" value="1"/>
</dbReference>
<dbReference type="PIRSF" id="PIRSF000770">
    <property type="entry name" value="RNA_pol_sigma-SigE/K"/>
    <property type="match status" value="1"/>
</dbReference>
<keyword evidence="5 6" id="KW-0804">Transcription</keyword>
<dbReference type="Gene3D" id="1.20.120.1810">
    <property type="match status" value="1"/>
</dbReference>
<dbReference type="GO" id="GO:0006352">
    <property type="term" value="P:DNA-templated transcription initiation"/>
    <property type="evidence" value="ECO:0007669"/>
    <property type="project" value="InterPro"/>
</dbReference>
<dbReference type="InterPro" id="IPR007630">
    <property type="entry name" value="RNA_pol_sigma70_r4"/>
</dbReference>
<dbReference type="GO" id="GO:0030435">
    <property type="term" value="P:sporulation resulting in formation of a cellular spore"/>
    <property type="evidence" value="ECO:0007669"/>
    <property type="project" value="UniProtKB-KW"/>
</dbReference>
<evidence type="ECO:0000256" key="5">
    <source>
        <dbReference type="ARBA" id="ARBA00023163"/>
    </source>
</evidence>
<evidence type="ECO:0000256" key="1">
    <source>
        <dbReference type="ARBA" id="ARBA00022969"/>
    </source>
</evidence>
<dbReference type="PANTHER" id="PTHR30603:SF17">
    <property type="entry name" value="RNA POLYMERASE SIGMA-G FACTOR"/>
    <property type="match status" value="1"/>
</dbReference>
<organism evidence="9 10">
    <name type="scientific">Alkalithermobacter paradoxus</name>
    <dbReference type="NCBI Taxonomy" id="29349"/>
    <lineage>
        <taxon>Bacteria</taxon>
        <taxon>Bacillati</taxon>
        <taxon>Bacillota</taxon>
        <taxon>Clostridia</taxon>
        <taxon>Peptostreptococcales</taxon>
        <taxon>Tepidibacteraceae</taxon>
        <taxon>Alkalithermobacter</taxon>
    </lineage>
</organism>
<dbReference type="Pfam" id="PF04542">
    <property type="entry name" value="Sigma70_r2"/>
    <property type="match status" value="1"/>
</dbReference>
<dbReference type="GO" id="GO:0016987">
    <property type="term" value="F:sigma factor activity"/>
    <property type="evidence" value="ECO:0007669"/>
    <property type="project" value="UniProtKB-KW"/>
</dbReference>
<keyword evidence="2 6" id="KW-0805">Transcription regulation</keyword>
<evidence type="ECO:0000256" key="6">
    <source>
        <dbReference type="RuleBase" id="RU362124"/>
    </source>
</evidence>
<dbReference type="InterPro" id="IPR014236">
    <property type="entry name" value="RNA_pol_sigma-F"/>
</dbReference>
<dbReference type="AlphaFoldDB" id="A0A1V4I9P7"/>
<keyword evidence="4 6" id="KW-0238">DNA-binding</keyword>
<accession>A0A1V4I9P7</accession>
<dbReference type="InterPro" id="IPR014322">
    <property type="entry name" value="RNA_pol_sigma-B/F/G"/>
</dbReference>
<dbReference type="STRING" id="29349.CLOTH_00030"/>
<dbReference type="NCBIfam" id="TIGR02937">
    <property type="entry name" value="sigma70-ECF"/>
    <property type="match status" value="1"/>
</dbReference>
<dbReference type="EMBL" id="MZGW01000001">
    <property type="protein sequence ID" value="OPJ56721.1"/>
    <property type="molecule type" value="Genomic_DNA"/>
</dbReference>
<dbReference type="SUPFAM" id="SSF88659">
    <property type="entry name" value="Sigma3 and sigma4 domains of RNA polymerase sigma factors"/>
    <property type="match status" value="2"/>
</dbReference>
<evidence type="ECO:0000256" key="3">
    <source>
        <dbReference type="ARBA" id="ARBA00023082"/>
    </source>
</evidence>
<dbReference type="PRINTS" id="PR00046">
    <property type="entry name" value="SIGMA70FCT"/>
</dbReference>
<dbReference type="NCBIfam" id="TIGR02980">
    <property type="entry name" value="SigBFG"/>
    <property type="match status" value="1"/>
</dbReference>
<dbReference type="RefSeq" id="WP_079410002.1">
    <property type="nucleotide sequence ID" value="NZ_MZGW01000001.1"/>
</dbReference>
<evidence type="ECO:0000259" key="8">
    <source>
        <dbReference type="PROSITE" id="PS00716"/>
    </source>
</evidence>
<dbReference type="Pfam" id="PF04545">
    <property type="entry name" value="Sigma70_r4"/>
    <property type="match status" value="1"/>
</dbReference>
<keyword evidence="3 6" id="KW-0731">Sigma factor</keyword>
<sequence>MVMAAQKEEKNALLSHEETIKLIKRAQNGDNAAKEILTQSNLGLVRSIVNKFLNIGYEREDLFQLGCIGLIKAIYKFNDQFDVKFSTYAVPMILGEIKRHLRDDGIIKVSRSLKQINTKVKIEGEILSKKLGREPTIQEISDSLGISKEDIVMALESNSCVDYLYDVIHEEGGSPICLIDKISEDKQESDSKIVDNILLKETLSKLEKRERQIIILRYFEDRTQSEIGKILGISQVQVSRIEKKVLSKIKEFLK</sequence>
<dbReference type="Pfam" id="PF04539">
    <property type="entry name" value="Sigma70_r3"/>
    <property type="match status" value="1"/>
</dbReference>
<comment type="similarity">
    <text evidence="6">Belongs to the sigma-70 factor family.</text>
</comment>
<proteinExistence type="inferred from homology"/>
<dbReference type="GO" id="GO:0003677">
    <property type="term" value="F:DNA binding"/>
    <property type="evidence" value="ECO:0007669"/>
    <property type="project" value="UniProtKB-KW"/>
</dbReference>
<dbReference type="InterPro" id="IPR007627">
    <property type="entry name" value="RNA_pol_sigma70_r2"/>
</dbReference>
<dbReference type="Proteomes" id="UP000190140">
    <property type="component" value="Unassembled WGS sequence"/>
</dbReference>
<dbReference type="NCBIfam" id="TIGR02885">
    <property type="entry name" value="spore_sigF"/>
    <property type="match status" value="1"/>
</dbReference>
<gene>
    <name evidence="9" type="primary">sigF_1</name>
    <name evidence="9" type="ORF">CLOTH_00030</name>
</gene>
<dbReference type="PROSITE" id="PS00716">
    <property type="entry name" value="SIGMA70_2"/>
    <property type="match status" value="1"/>
</dbReference>
<feature type="domain" description="RNA polymerase sigma-70" evidence="8">
    <location>
        <begin position="223"/>
        <end position="249"/>
    </location>
</feature>
<dbReference type="InterPro" id="IPR036388">
    <property type="entry name" value="WH-like_DNA-bd_sf"/>
</dbReference>
<evidence type="ECO:0000256" key="2">
    <source>
        <dbReference type="ARBA" id="ARBA00023015"/>
    </source>
</evidence>
<dbReference type="InterPro" id="IPR000943">
    <property type="entry name" value="RNA_pol_sigma70"/>
</dbReference>
<dbReference type="PROSITE" id="PS00715">
    <property type="entry name" value="SIGMA70_1"/>
    <property type="match status" value="1"/>
</dbReference>
<dbReference type="InterPro" id="IPR007624">
    <property type="entry name" value="RNA_pol_sigma70_r3"/>
</dbReference>
<dbReference type="Gene3D" id="1.10.10.10">
    <property type="entry name" value="Winged helix-like DNA-binding domain superfamily/Winged helix DNA-binding domain"/>
    <property type="match status" value="2"/>
</dbReference>
<comment type="caution">
    <text evidence="9">The sequence shown here is derived from an EMBL/GenBank/DDBJ whole genome shotgun (WGS) entry which is preliminary data.</text>
</comment>
<evidence type="ECO:0000313" key="9">
    <source>
        <dbReference type="EMBL" id="OPJ56721.1"/>
    </source>
</evidence>
<dbReference type="InterPro" id="IPR050239">
    <property type="entry name" value="Sigma-70_RNA_pol_init_factors"/>
</dbReference>
<dbReference type="PANTHER" id="PTHR30603">
    <property type="entry name" value="RNA POLYMERASE SIGMA FACTOR RPO"/>
    <property type="match status" value="1"/>
</dbReference>
<keyword evidence="1" id="KW-0749">Sporulation</keyword>
<dbReference type="NCBIfam" id="NF004052">
    <property type="entry name" value="PRK05572.1"/>
    <property type="match status" value="1"/>
</dbReference>
<keyword evidence="10" id="KW-1185">Reference proteome</keyword>
<evidence type="ECO:0000259" key="7">
    <source>
        <dbReference type="PROSITE" id="PS00715"/>
    </source>
</evidence>
<comment type="function">
    <text evidence="6">Sigma factors are initiation factors that promote the attachment of RNA polymerase to specific initiation sites and are then released.</text>
</comment>
<dbReference type="SUPFAM" id="SSF88946">
    <property type="entry name" value="Sigma2 domain of RNA polymerase sigma factors"/>
    <property type="match status" value="1"/>
</dbReference>
<protein>
    <recommendedName>
        <fullName evidence="6">RNA polymerase sigma factor</fullName>
    </recommendedName>
</protein>
<dbReference type="InterPro" id="IPR013324">
    <property type="entry name" value="RNA_pol_sigma_r3/r4-like"/>
</dbReference>
<dbReference type="OrthoDB" id="9809557at2"/>